<dbReference type="Proteomes" id="UP000195787">
    <property type="component" value="Unassembled WGS sequence"/>
</dbReference>
<dbReference type="InterPro" id="IPR002818">
    <property type="entry name" value="DJ-1/PfpI"/>
</dbReference>
<accession>A0A1R4F3N2</accession>
<dbReference type="InterPro" id="IPR018060">
    <property type="entry name" value="HTH_AraC"/>
</dbReference>
<organism evidence="5 6">
    <name type="scientific">Agrococcus casei LMG 22410</name>
    <dbReference type="NCBI Taxonomy" id="1255656"/>
    <lineage>
        <taxon>Bacteria</taxon>
        <taxon>Bacillati</taxon>
        <taxon>Actinomycetota</taxon>
        <taxon>Actinomycetes</taxon>
        <taxon>Micrococcales</taxon>
        <taxon>Microbacteriaceae</taxon>
        <taxon>Agrococcus</taxon>
    </lineage>
</organism>
<dbReference type="SUPFAM" id="SSF46689">
    <property type="entry name" value="Homeodomain-like"/>
    <property type="match status" value="2"/>
</dbReference>
<evidence type="ECO:0000313" key="6">
    <source>
        <dbReference type="Proteomes" id="UP000195787"/>
    </source>
</evidence>
<keyword evidence="1" id="KW-0805">Transcription regulation</keyword>
<dbReference type="GO" id="GO:0003700">
    <property type="term" value="F:DNA-binding transcription factor activity"/>
    <property type="evidence" value="ECO:0007669"/>
    <property type="project" value="InterPro"/>
</dbReference>
<reference evidence="5 6" key="1">
    <citation type="submission" date="2017-02" db="EMBL/GenBank/DDBJ databases">
        <authorList>
            <person name="Peterson S.W."/>
        </authorList>
    </citation>
    <scope>NUCLEOTIDE SEQUENCE [LARGE SCALE GENOMIC DNA]</scope>
    <source>
        <strain evidence="5 6">LMG 22410</strain>
    </source>
</reference>
<dbReference type="InterPro" id="IPR018062">
    <property type="entry name" value="HTH_AraC-typ_CS"/>
</dbReference>
<dbReference type="Gene3D" id="3.40.50.880">
    <property type="match status" value="1"/>
</dbReference>
<gene>
    <name evidence="5" type="ORF">CZ674_02395</name>
</gene>
<evidence type="ECO:0000256" key="3">
    <source>
        <dbReference type="ARBA" id="ARBA00023163"/>
    </source>
</evidence>
<dbReference type="CDD" id="cd03137">
    <property type="entry name" value="GATase1_AraC_1"/>
    <property type="match status" value="1"/>
</dbReference>
<dbReference type="InterPro" id="IPR029062">
    <property type="entry name" value="Class_I_gatase-like"/>
</dbReference>
<dbReference type="InterPro" id="IPR052158">
    <property type="entry name" value="INH-QAR"/>
</dbReference>
<dbReference type="SMART" id="SM00342">
    <property type="entry name" value="HTH_ARAC"/>
    <property type="match status" value="1"/>
</dbReference>
<evidence type="ECO:0000256" key="1">
    <source>
        <dbReference type="ARBA" id="ARBA00023015"/>
    </source>
</evidence>
<dbReference type="PROSITE" id="PS00041">
    <property type="entry name" value="HTH_ARAC_FAMILY_1"/>
    <property type="match status" value="1"/>
</dbReference>
<proteinExistence type="predicted"/>
<evidence type="ECO:0000313" key="5">
    <source>
        <dbReference type="EMBL" id="SJM50538.1"/>
    </source>
</evidence>
<dbReference type="EMBL" id="FUHU01000014">
    <property type="protein sequence ID" value="SJM50538.1"/>
    <property type="molecule type" value="Genomic_DNA"/>
</dbReference>
<dbReference type="Gene3D" id="1.10.10.60">
    <property type="entry name" value="Homeodomain-like"/>
    <property type="match status" value="1"/>
</dbReference>
<keyword evidence="6" id="KW-1185">Reference proteome</keyword>
<protein>
    <submittedName>
        <fullName evidence="5">Transcriptional regulator, AraC family</fullName>
    </submittedName>
</protein>
<dbReference type="PROSITE" id="PS01124">
    <property type="entry name" value="HTH_ARAC_FAMILY_2"/>
    <property type="match status" value="1"/>
</dbReference>
<evidence type="ECO:0000256" key="2">
    <source>
        <dbReference type="ARBA" id="ARBA00023125"/>
    </source>
</evidence>
<dbReference type="Pfam" id="PF01965">
    <property type="entry name" value="DJ-1_PfpI"/>
    <property type="match status" value="1"/>
</dbReference>
<keyword evidence="2" id="KW-0238">DNA-binding</keyword>
<dbReference type="PANTHER" id="PTHR43130">
    <property type="entry name" value="ARAC-FAMILY TRANSCRIPTIONAL REGULATOR"/>
    <property type="match status" value="1"/>
</dbReference>
<dbReference type="GeneID" id="303172047"/>
<dbReference type="OrthoDB" id="3194870at2"/>
<feature type="domain" description="HTH araC/xylS-type" evidence="4">
    <location>
        <begin position="219"/>
        <end position="317"/>
    </location>
</feature>
<name>A0A1R4F3N2_9MICO</name>
<dbReference type="PANTHER" id="PTHR43130:SF3">
    <property type="entry name" value="HTH-TYPE TRANSCRIPTIONAL REGULATOR RV1931C"/>
    <property type="match status" value="1"/>
</dbReference>
<evidence type="ECO:0000259" key="4">
    <source>
        <dbReference type="PROSITE" id="PS01124"/>
    </source>
</evidence>
<dbReference type="Pfam" id="PF12833">
    <property type="entry name" value="HTH_18"/>
    <property type="match status" value="1"/>
</dbReference>
<dbReference type="AlphaFoldDB" id="A0A1R4F3N2"/>
<sequence>MSHAQTAAVTQRHRIAVLALEHMMPLEICMPFVVFGAPHLAYDVVLCGRQAGLVPTDHGWPIVVELGLDAVAVADTVIVPAFRGFLDSVPDDVAEALRAAHGNGARIASICTGAFALAAAGLLDGKRATTHWCHADELSCRYPVAEIDPGVLFVDSGDVLTSAGVVSGIDLCLHLLRSDRGAAVANDIARTIVAAPYRDGGQAQFIRRPVAAVASGDIGRTQEWALGRLHEPLTVADLAAHARIPRRTFERRFTEELGATPIRWLNSARIDHARELLESTDWTIEYISSLCGLGSPANFRQHFRRATGTSPREYRKAFTHARAGVASP</sequence>
<dbReference type="SUPFAM" id="SSF52317">
    <property type="entry name" value="Class I glutamine amidotransferase-like"/>
    <property type="match status" value="1"/>
</dbReference>
<dbReference type="RefSeq" id="WP_036323205.1">
    <property type="nucleotide sequence ID" value="NZ_FUHU01000014.1"/>
</dbReference>
<keyword evidence="3" id="KW-0804">Transcription</keyword>
<dbReference type="InterPro" id="IPR009057">
    <property type="entry name" value="Homeodomain-like_sf"/>
</dbReference>
<dbReference type="GO" id="GO:0043565">
    <property type="term" value="F:sequence-specific DNA binding"/>
    <property type="evidence" value="ECO:0007669"/>
    <property type="project" value="InterPro"/>
</dbReference>